<feature type="region of interest" description="Disordered" evidence="1">
    <location>
        <begin position="1"/>
        <end position="33"/>
    </location>
</feature>
<keyword evidence="2" id="KW-0812">Transmembrane</keyword>
<dbReference type="Pfam" id="PF14752">
    <property type="entry name" value="RBP_receptor"/>
    <property type="match status" value="1"/>
</dbReference>
<sequence length="437" mass="48270">MAWSQTSDSSTSLPVPSPPSPPPPLSGQDDQGVSPPQTYNLPWIPHVPAAVPTQITAYSINLSRVTSAGRSLPPLLFWLILPLLGQFLLNRFMFFTTPTRFRDGRRGNSWLRYRFLYGIYEYLLILPNMGIGFLFITIRIILAPFLASYYLFAMDACVAPGATATEAWDPAFCSYVSVAASDHRYNNPIIMVFLGIMQESLSSHRLESGQMKVKRELYRRLVATALSKSEPRVGCGIGCFGIKSKQAVQLPEPSAATGDLLSEPADVVRERWRKRRRVLNRWQLARMLLMNPSLAHFREHNLGTYGIHELDGELALGGELSKLGQLGKRWGHGLSNGLSNSLSRTRESISSATGPLRERVSSATSPVRERISSATSPLRQRMSSATSPLRERMPSFKDMGDKISAPVQGVGDAFSSMGDKSKQAVKGVGDAWEAVKR</sequence>
<dbReference type="EMBL" id="HBHX01044125">
    <property type="protein sequence ID" value="CAE0123737.1"/>
    <property type="molecule type" value="Transcribed_RNA"/>
</dbReference>
<organism evidence="3">
    <name type="scientific">Haptolina ericina</name>
    <dbReference type="NCBI Taxonomy" id="156174"/>
    <lineage>
        <taxon>Eukaryota</taxon>
        <taxon>Haptista</taxon>
        <taxon>Haptophyta</taxon>
        <taxon>Prymnesiophyceae</taxon>
        <taxon>Prymnesiales</taxon>
        <taxon>Prymnesiaceae</taxon>
        <taxon>Haptolina</taxon>
    </lineage>
</organism>
<dbReference type="InterPro" id="IPR026612">
    <property type="entry name" value="STRA6-like"/>
</dbReference>
<feature type="compositionally biased region" description="Polar residues" evidence="1">
    <location>
        <begin position="372"/>
        <end position="387"/>
    </location>
</feature>
<reference evidence="3" key="1">
    <citation type="submission" date="2021-01" db="EMBL/GenBank/DDBJ databases">
        <authorList>
            <person name="Corre E."/>
            <person name="Pelletier E."/>
            <person name="Niang G."/>
            <person name="Scheremetjew M."/>
            <person name="Finn R."/>
            <person name="Kale V."/>
            <person name="Holt S."/>
            <person name="Cochrane G."/>
            <person name="Meng A."/>
            <person name="Brown T."/>
            <person name="Cohen L."/>
        </authorList>
    </citation>
    <scope>NUCLEOTIDE SEQUENCE</scope>
    <source>
        <strain evidence="3">CCMP281</strain>
    </source>
</reference>
<protein>
    <submittedName>
        <fullName evidence="3">Uncharacterized protein</fullName>
    </submittedName>
</protein>
<dbReference type="GO" id="GO:0038023">
    <property type="term" value="F:signaling receptor activity"/>
    <property type="evidence" value="ECO:0007669"/>
    <property type="project" value="InterPro"/>
</dbReference>
<evidence type="ECO:0000313" key="3">
    <source>
        <dbReference type="EMBL" id="CAE0123737.1"/>
    </source>
</evidence>
<dbReference type="Gene3D" id="1.20.120.20">
    <property type="entry name" value="Apolipoprotein"/>
    <property type="match status" value="1"/>
</dbReference>
<evidence type="ECO:0000256" key="2">
    <source>
        <dbReference type="SAM" id="Phobius"/>
    </source>
</evidence>
<accession>A0A7S3B607</accession>
<evidence type="ECO:0000256" key="1">
    <source>
        <dbReference type="SAM" id="MobiDB-lite"/>
    </source>
</evidence>
<feature type="transmembrane region" description="Helical" evidence="2">
    <location>
        <begin position="115"/>
        <end position="142"/>
    </location>
</feature>
<feature type="region of interest" description="Disordered" evidence="1">
    <location>
        <begin position="334"/>
        <end position="437"/>
    </location>
</feature>
<proteinExistence type="predicted"/>
<dbReference type="AlphaFoldDB" id="A0A7S3B607"/>
<keyword evidence="2" id="KW-1133">Transmembrane helix</keyword>
<gene>
    <name evidence="3" type="ORF">HERI1096_LOCUS24439</name>
</gene>
<feature type="transmembrane region" description="Helical" evidence="2">
    <location>
        <begin position="75"/>
        <end position="94"/>
    </location>
</feature>
<feature type="compositionally biased region" description="Pro residues" evidence="1">
    <location>
        <begin position="15"/>
        <end position="25"/>
    </location>
</feature>
<feature type="compositionally biased region" description="Basic and acidic residues" evidence="1">
    <location>
        <begin position="389"/>
        <end position="401"/>
    </location>
</feature>
<name>A0A7S3B607_9EUKA</name>
<feature type="compositionally biased region" description="Low complexity" evidence="1">
    <location>
        <begin position="1"/>
        <end position="14"/>
    </location>
</feature>
<keyword evidence="2" id="KW-0472">Membrane</keyword>
<feature type="compositionally biased region" description="Low complexity" evidence="1">
    <location>
        <begin position="334"/>
        <end position="343"/>
    </location>
</feature>